<organism evidence="4 5">
    <name type="scientific">Rhizoctonia solani</name>
    <dbReference type="NCBI Taxonomy" id="456999"/>
    <lineage>
        <taxon>Eukaryota</taxon>
        <taxon>Fungi</taxon>
        <taxon>Dikarya</taxon>
        <taxon>Basidiomycota</taxon>
        <taxon>Agaricomycotina</taxon>
        <taxon>Agaricomycetes</taxon>
        <taxon>Cantharellales</taxon>
        <taxon>Ceratobasidiaceae</taxon>
        <taxon>Rhizoctonia</taxon>
    </lineage>
</organism>
<dbReference type="GeneID" id="67031101"/>
<gene>
    <name evidence="4" type="ORF">RhiXN_08822</name>
</gene>
<keyword evidence="1" id="KW-0472">Membrane</keyword>
<accession>A0A8H8NXG6</accession>
<dbReference type="InterPro" id="IPR031728">
    <property type="entry name" value="GlcAase_C"/>
</dbReference>
<dbReference type="EMBL" id="CP059662">
    <property type="protein sequence ID" value="QRW19847.1"/>
    <property type="molecule type" value="Genomic_DNA"/>
</dbReference>
<keyword evidence="2" id="KW-0732">Signal</keyword>
<dbReference type="Pfam" id="PF16862">
    <property type="entry name" value="Glyco_hydro_79C"/>
    <property type="match status" value="1"/>
</dbReference>
<evidence type="ECO:0000259" key="3">
    <source>
        <dbReference type="Pfam" id="PF16862"/>
    </source>
</evidence>
<feature type="signal peptide" evidence="2">
    <location>
        <begin position="1"/>
        <end position="21"/>
    </location>
</feature>
<name>A0A8H8NXG6_9AGAM</name>
<evidence type="ECO:0000313" key="5">
    <source>
        <dbReference type="Proteomes" id="UP000650533"/>
    </source>
</evidence>
<keyword evidence="1" id="KW-1133">Transmembrane helix</keyword>
<dbReference type="InterPro" id="IPR013780">
    <property type="entry name" value="Glyco_hydro_b"/>
</dbReference>
<keyword evidence="1" id="KW-0812">Transmembrane</keyword>
<feature type="chain" id="PRO_5034852093" evidence="2">
    <location>
        <begin position="22"/>
        <end position="567"/>
    </location>
</feature>
<proteinExistence type="predicted"/>
<dbReference type="KEGG" id="rsx:RhiXN_08822"/>
<evidence type="ECO:0000313" key="4">
    <source>
        <dbReference type="EMBL" id="QRW19847.1"/>
    </source>
</evidence>
<sequence>MGRMTRLWIALLAATAGVSNAAVTVYRVGDHGAYASTTTTAAAAGYTGSAAYDPTVLDPPPPPEQLNREFVVLEDLVKLPQAEPNGTSGPIPGSYLGFSIELSVANRVIGKNSSVLAVPFLNHMANVANRVGAVRVRVGGNKSNTTTWTPHVEFAPDLVKMLANYASLVKTEILLGLNFMDLEKHIEPRGLCGSGGRDAGFQFARYRTRERAGLRFTNELKIVTVQRYPDNNCDRNENPHPLFANYLSHDQITQHAAEYIEFSRVVQAAGKPLYMFETNTAACGGFPGISDSFGAGLWVTRLGTQAHQHRVQLDAAARWGPGATITIRSRPPAHEPVDVSAVDDRVFGKSGKSRIMDLGANAGEDLTLGYVVYEDGVPSRVLLINYVDDPSGAHDITANIQIEGGAQLSQVRVRYFEAPSVSFKGNMTWAGQTLGNHFESDGRLKGEEVVHTIQCNPRTNQCPVRLKAPSLALIFLTPTAFENSSPAKDATASFETSFRTRVRYTATVNQAVLSASNGRGGASGHRVESTSFGSVGNGVVAGLGVPGTGLMIGLVIGVALVVMNYGR</sequence>
<feature type="transmembrane region" description="Helical" evidence="1">
    <location>
        <begin position="539"/>
        <end position="562"/>
    </location>
</feature>
<dbReference type="Proteomes" id="UP000650533">
    <property type="component" value="Chromosome 5"/>
</dbReference>
<dbReference type="GO" id="GO:0016787">
    <property type="term" value="F:hydrolase activity"/>
    <property type="evidence" value="ECO:0007669"/>
    <property type="project" value="UniProtKB-KW"/>
</dbReference>
<evidence type="ECO:0000256" key="1">
    <source>
        <dbReference type="SAM" id="Phobius"/>
    </source>
</evidence>
<dbReference type="AlphaFoldDB" id="A0A8H8NXG6"/>
<dbReference type="Gene3D" id="2.60.40.1180">
    <property type="entry name" value="Golgi alpha-mannosidase II"/>
    <property type="match status" value="1"/>
</dbReference>
<dbReference type="RefSeq" id="XP_043180084.1">
    <property type="nucleotide sequence ID" value="XM_043328638.1"/>
</dbReference>
<dbReference type="InterPro" id="IPR052974">
    <property type="entry name" value="GH79_Enzymes"/>
</dbReference>
<feature type="domain" description="Beta-glucuronidase C-terminal" evidence="3">
    <location>
        <begin position="369"/>
        <end position="473"/>
    </location>
</feature>
<dbReference type="PANTHER" id="PTHR36183">
    <property type="entry name" value="BETA-GLUCURONIDASE"/>
    <property type="match status" value="1"/>
</dbReference>
<evidence type="ECO:0000256" key="2">
    <source>
        <dbReference type="SAM" id="SignalP"/>
    </source>
</evidence>
<reference evidence="4" key="1">
    <citation type="submission" date="2020-05" db="EMBL/GenBank/DDBJ databases">
        <title>Evolutionary and genomic comparisons of hybrid uninucleate and nonhybrid Rhizoctonia fungi.</title>
        <authorList>
            <person name="Li C."/>
            <person name="Chen X."/>
        </authorList>
    </citation>
    <scope>NUCLEOTIDE SEQUENCE</scope>
    <source>
        <strain evidence="4">AG-1 IA</strain>
    </source>
</reference>
<dbReference type="Gene3D" id="3.20.20.80">
    <property type="entry name" value="Glycosidases"/>
    <property type="match status" value="2"/>
</dbReference>
<dbReference type="PANTHER" id="PTHR36183:SF2">
    <property type="entry name" value="BETA-GLUCURONIDASE C-TERMINAL DOMAIN-CONTAINING PROTEIN"/>
    <property type="match status" value="1"/>
</dbReference>
<keyword evidence="4" id="KW-0378">Hydrolase</keyword>
<protein>
    <submittedName>
        <fullName evidence="4">Glycoside hydrolase family 79 protein</fullName>
    </submittedName>
</protein>